<dbReference type="SUPFAM" id="SSF56219">
    <property type="entry name" value="DNase I-like"/>
    <property type="match status" value="1"/>
</dbReference>
<comment type="caution">
    <text evidence="1">The sequence shown here is derived from an EMBL/GenBank/DDBJ whole genome shotgun (WGS) entry which is preliminary data.</text>
</comment>
<dbReference type="EMBL" id="JARKNE010000004">
    <property type="protein sequence ID" value="KAK5835737.1"/>
    <property type="molecule type" value="Genomic_DNA"/>
</dbReference>
<dbReference type="PANTHER" id="PTHR35218:SF9">
    <property type="entry name" value="ENDONUCLEASE_EXONUCLEASE_PHOSPHATASE DOMAIN-CONTAINING PROTEIN"/>
    <property type="match status" value="1"/>
</dbReference>
<dbReference type="PANTHER" id="PTHR35218">
    <property type="entry name" value="RNASE H DOMAIN-CONTAINING PROTEIN"/>
    <property type="match status" value="1"/>
</dbReference>
<reference evidence="1 2" key="1">
    <citation type="submission" date="2023-03" db="EMBL/GenBank/DDBJ databases">
        <title>WGS of Gossypium arboreum.</title>
        <authorList>
            <person name="Yu D."/>
        </authorList>
    </citation>
    <scope>NUCLEOTIDE SEQUENCE [LARGE SCALE GENOMIC DNA]</scope>
    <source>
        <tissue evidence="1">Leaf</tissue>
    </source>
</reference>
<evidence type="ECO:0000313" key="1">
    <source>
        <dbReference type="EMBL" id="KAK5835737.1"/>
    </source>
</evidence>
<dbReference type="Gene3D" id="3.60.10.10">
    <property type="entry name" value="Endonuclease/exonuclease/phosphatase"/>
    <property type="match status" value="1"/>
</dbReference>
<organism evidence="1 2">
    <name type="scientific">Gossypium arboreum</name>
    <name type="common">Tree cotton</name>
    <name type="synonym">Gossypium nanking</name>
    <dbReference type="NCBI Taxonomy" id="29729"/>
    <lineage>
        <taxon>Eukaryota</taxon>
        <taxon>Viridiplantae</taxon>
        <taxon>Streptophyta</taxon>
        <taxon>Embryophyta</taxon>
        <taxon>Tracheophyta</taxon>
        <taxon>Spermatophyta</taxon>
        <taxon>Magnoliopsida</taxon>
        <taxon>eudicotyledons</taxon>
        <taxon>Gunneridae</taxon>
        <taxon>Pentapetalae</taxon>
        <taxon>rosids</taxon>
        <taxon>malvids</taxon>
        <taxon>Malvales</taxon>
        <taxon>Malvaceae</taxon>
        <taxon>Malvoideae</taxon>
        <taxon>Gossypium</taxon>
    </lineage>
</organism>
<dbReference type="Proteomes" id="UP001358586">
    <property type="component" value="Chromosome 4"/>
</dbReference>
<keyword evidence="2" id="KW-1185">Reference proteome</keyword>
<evidence type="ECO:0008006" key="3">
    <source>
        <dbReference type="Google" id="ProtNLM"/>
    </source>
</evidence>
<accession>A0ABR0Q8Y9</accession>
<evidence type="ECO:0000313" key="2">
    <source>
        <dbReference type="Proteomes" id="UP001358586"/>
    </source>
</evidence>
<dbReference type="InterPro" id="IPR036691">
    <property type="entry name" value="Endo/exonu/phosph_ase_sf"/>
</dbReference>
<proteinExistence type="predicted"/>
<name>A0ABR0Q8Y9_GOSAR</name>
<protein>
    <recommendedName>
        <fullName evidence="3">Reverse transcriptase</fullName>
    </recommendedName>
</protein>
<sequence>METKINRSQMEKVRRSCGFHYGIDVDLIGSRGGLCLAWRGDVNIMLQNFSNRHIDVIIEDSGDRKKWRFTSFYGSPYTHDRDESWNLLRSLRNNGEYPWLVCGNFNEILYGFEKKGALPREERRMKAF</sequence>
<gene>
    <name evidence="1" type="ORF">PVK06_011438</name>
</gene>